<proteinExistence type="predicted"/>
<name>A0AAD3T5R4_NEPGR</name>
<evidence type="ECO:0000313" key="2">
    <source>
        <dbReference type="Proteomes" id="UP001279734"/>
    </source>
</evidence>
<dbReference type="PANTHER" id="PTHR34670">
    <property type="entry name" value="EXPRESSED PROTEIN"/>
    <property type="match status" value="1"/>
</dbReference>
<protein>
    <submittedName>
        <fullName evidence="1">Uncharacterized protein</fullName>
    </submittedName>
</protein>
<dbReference type="Proteomes" id="UP001279734">
    <property type="component" value="Unassembled WGS sequence"/>
</dbReference>
<dbReference type="AlphaFoldDB" id="A0AAD3T5R4"/>
<sequence length="108" mass="11445">MEGLIPFMYRAIVQYKNGGHDSVGSWFDDSRSSSYVRLSGGDSGRFRPSDISLPGSDYSFSFTASPRASTTGSSSSTARLIVAAGVQSPARFGARAAAYNDPQVTALH</sequence>
<dbReference type="EMBL" id="BSYO01000025">
    <property type="protein sequence ID" value="GMH23066.1"/>
    <property type="molecule type" value="Genomic_DNA"/>
</dbReference>
<accession>A0AAD3T5R4</accession>
<gene>
    <name evidence="1" type="ORF">Nepgr_024909</name>
</gene>
<comment type="caution">
    <text evidence="1">The sequence shown here is derived from an EMBL/GenBank/DDBJ whole genome shotgun (WGS) entry which is preliminary data.</text>
</comment>
<evidence type="ECO:0000313" key="1">
    <source>
        <dbReference type="EMBL" id="GMH23066.1"/>
    </source>
</evidence>
<keyword evidence="2" id="KW-1185">Reference proteome</keyword>
<dbReference type="PANTHER" id="PTHR34670:SF8">
    <property type="entry name" value="EXPRESSED PROTEIN"/>
    <property type="match status" value="1"/>
</dbReference>
<organism evidence="1 2">
    <name type="scientific">Nepenthes gracilis</name>
    <name type="common">Slender pitcher plant</name>
    <dbReference type="NCBI Taxonomy" id="150966"/>
    <lineage>
        <taxon>Eukaryota</taxon>
        <taxon>Viridiplantae</taxon>
        <taxon>Streptophyta</taxon>
        <taxon>Embryophyta</taxon>
        <taxon>Tracheophyta</taxon>
        <taxon>Spermatophyta</taxon>
        <taxon>Magnoliopsida</taxon>
        <taxon>eudicotyledons</taxon>
        <taxon>Gunneridae</taxon>
        <taxon>Pentapetalae</taxon>
        <taxon>Caryophyllales</taxon>
        <taxon>Nepenthaceae</taxon>
        <taxon>Nepenthes</taxon>
    </lineage>
</organism>
<reference evidence="1" key="1">
    <citation type="submission" date="2023-05" db="EMBL/GenBank/DDBJ databases">
        <title>Nepenthes gracilis genome sequencing.</title>
        <authorList>
            <person name="Fukushima K."/>
        </authorList>
    </citation>
    <scope>NUCLEOTIDE SEQUENCE</scope>
    <source>
        <strain evidence="1">SING2019-196</strain>
    </source>
</reference>